<dbReference type="InterPro" id="IPR016035">
    <property type="entry name" value="Acyl_Trfase/lysoPLipase"/>
</dbReference>
<proteinExistence type="predicted"/>
<reference evidence="2" key="1">
    <citation type="submission" date="2016-03" db="EMBL/GenBank/DDBJ databases">
        <authorList>
            <person name="Sibley D."/>
            <person name="Venepally P."/>
            <person name="Karamycheva S."/>
            <person name="Hadjithomas M."/>
            <person name="Khan A."/>
            <person name="Brunk B."/>
            <person name="Roos D."/>
            <person name="Caler E."/>
            <person name="Lorenzi H."/>
        </authorList>
    </citation>
    <scope>NUCLEOTIDE SEQUENCE [LARGE SCALE GENOMIC DNA]</scope>
    <source>
        <strain evidence="2">TgCatPRC2</strain>
    </source>
</reference>
<dbReference type="EMBL" id="AHZP02001728">
    <property type="protein sequence ID" value="KYK66352.1"/>
    <property type="molecule type" value="Genomic_DNA"/>
</dbReference>
<sequence length="139" mass="15392">MAGAVEPVSRLFERVEFSEPAIPFISTVLGRLAVGSELSDALYWSEQITKPVRFREAIHAATSGEFSAMQAYIEVGPSRVLAAMGRDCDSGADGTIHEWLCTVDPRSAANPFEAIATLQERFAQRLPMDESVRHTWNHR</sequence>
<comment type="caution">
    <text evidence="1">The sequence shown here is derived from an EMBL/GenBank/DDBJ whole genome shotgun (WGS) entry which is preliminary data.</text>
</comment>
<protein>
    <submittedName>
        <fullName evidence="1">Putative type I polyketide synthase</fullName>
    </submittedName>
</protein>
<dbReference type="Proteomes" id="UP000075225">
    <property type="component" value="Unassembled WGS sequence"/>
</dbReference>
<accession>A0A151HAK4</accession>
<dbReference type="GO" id="GO:0016740">
    <property type="term" value="F:transferase activity"/>
    <property type="evidence" value="ECO:0007669"/>
    <property type="project" value="InterPro"/>
</dbReference>
<name>A0A151HAK4_TOXGO</name>
<evidence type="ECO:0000313" key="2">
    <source>
        <dbReference type="Proteomes" id="UP000075225"/>
    </source>
</evidence>
<dbReference type="SUPFAM" id="SSF52151">
    <property type="entry name" value="FabD/lysophospholipase-like"/>
    <property type="match status" value="1"/>
</dbReference>
<evidence type="ECO:0000313" key="1">
    <source>
        <dbReference type="EMBL" id="KYK66352.1"/>
    </source>
</evidence>
<dbReference type="Gene3D" id="3.40.366.10">
    <property type="entry name" value="Malonyl-Coenzyme A Acyl Carrier Protein, domain 2"/>
    <property type="match status" value="1"/>
</dbReference>
<dbReference type="InterPro" id="IPR001227">
    <property type="entry name" value="Ac_transferase_dom_sf"/>
</dbReference>
<dbReference type="AlphaFoldDB" id="A0A151HAK4"/>
<dbReference type="VEuPathDB" id="ToxoDB:TGPRC2_357830"/>
<gene>
    <name evidence="1" type="ORF">TGPRC2_357830</name>
</gene>
<organism evidence="1 2">
    <name type="scientific">Toxoplasma gondii TgCatPRC2</name>
    <dbReference type="NCBI Taxonomy" id="1130821"/>
    <lineage>
        <taxon>Eukaryota</taxon>
        <taxon>Sar</taxon>
        <taxon>Alveolata</taxon>
        <taxon>Apicomplexa</taxon>
        <taxon>Conoidasida</taxon>
        <taxon>Coccidia</taxon>
        <taxon>Eucoccidiorida</taxon>
        <taxon>Eimeriorina</taxon>
        <taxon>Sarcocystidae</taxon>
        <taxon>Toxoplasma</taxon>
    </lineage>
</organism>